<dbReference type="NCBIfam" id="TIGR00451">
    <property type="entry name" value="unchar_dom_2"/>
    <property type="match status" value="1"/>
</dbReference>
<dbReference type="InterPro" id="IPR015947">
    <property type="entry name" value="PUA-like_sf"/>
</dbReference>
<evidence type="ECO:0000259" key="1">
    <source>
        <dbReference type="SMART" id="SM00359"/>
    </source>
</evidence>
<protein>
    <submittedName>
        <fullName evidence="2">Pseudouridine synthase</fullName>
    </submittedName>
</protein>
<dbReference type="Gene3D" id="3.10.450.90">
    <property type="entry name" value="ArcTGT, C2 domain"/>
    <property type="match status" value="1"/>
</dbReference>
<dbReference type="InterPro" id="IPR036974">
    <property type="entry name" value="PUA_sf"/>
</dbReference>
<dbReference type="Proteomes" id="UP000320766">
    <property type="component" value="Unassembled WGS sequence"/>
</dbReference>
<organism evidence="2 3">
    <name type="scientific">Candidatus Methanolliviera hydrocarbonicum</name>
    <dbReference type="NCBI Taxonomy" id="2491085"/>
    <lineage>
        <taxon>Archaea</taxon>
        <taxon>Methanobacteriati</taxon>
        <taxon>Methanobacteriota</taxon>
        <taxon>Candidatus Methanoliparia</taxon>
        <taxon>Candidatus Methanoliparales</taxon>
        <taxon>Candidatus Methanollivieraceae</taxon>
        <taxon>Candidatus Methanolliviera</taxon>
    </lineage>
</organism>
<accession>A0A520KXZ9</accession>
<dbReference type="Gene3D" id="2.30.130.10">
    <property type="entry name" value="PUA domain"/>
    <property type="match status" value="1"/>
</dbReference>
<feature type="domain" description="PUA" evidence="1">
    <location>
        <begin position="87"/>
        <end position="161"/>
    </location>
</feature>
<reference evidence="2 3" key="1">
    <citation type="journal article" date="2019" name="Nat. Microbiol.">
        <title>Wide diversity of methane and short-chain alkane metabolisms in uncultured archaea.</title>
        <authorList>
            <person name="Borrel G."/>
            <person name="Adam P.S."/>
            <person name="McKay L.J."/>
            <person name="Chen L.X."/>
            <person name="Sierra-Garcia I.N."/>
            <person name="Sieber C.M."/>
            <person name="Letourneur Q."/>
            <person name="Ghozlane A."/>
            <person name="Andersen G.L."/>
            <person name="Li W.J."/>
            <person name="Hallam S.J."/>
            <person name="Muyzer G."/>
            <person name="de Oliveira V.M."/>
            <person name="Inskeep W.P."/>
            <person name="Banfield J.F."/>
            <person name="Gribaldo S."/>
        </authorList>
    </citation>
    <scope>NUCLEOTIDE SEQUENCE [LARGE SCALE GENOMIC DNA]</scope>
    <source>
        <strain evidence="2">NM1b</strain>
    </source>
</reference>
<dbReference type="InterPro" id="IPR029402">
    <property type="entry name" value="TGT_C2"/>
</dbReference>
<dbReference type="PROSITE" id="PS50890">
    <property type="entry name" value="PUA"/>
    <property type="match status" value="1"/>
</dbReference>
<dbReference type="InterPro" id="IPR002478">
    <property type="entry name" value="PUA"/>
</dbReference>
<dbReference type="SUPFAM" id="SSF88697">
    <property type="entry name" value="PUA domain-like"/>
    <property type="match status" value="1"/>
</dbReference>
<dbReference type="SMART" id="SM00359">
    <property type="entry name" value="PUA"/>
    <property type="match status" value="1"/>
</dbReference>
<dbReference type="AlphaFoldDB" id="A0A520KXZ9"/>
<dbReference type="CDD" id="cd21149">
    <property type="entry name" value="PUA_archaeosine_TGT"/>
    <property type="match status" value="1"/>
</dbReference>
<dbReference type="Pfam" id="PF14810">
    <property type="entry name" value="TGT_C2"/>
    <property type="match status" value="1"/>
</dbReference>
<dbReference type="SUPFAM" id="SSF88802">
    <property type="entry name" value="Pre-PUA domain"/>
    <property type="match status" value="1"/>
</dbReference>
<name>A0A520KXZ9_9EURY</name>
<dbReference type="Pfam" id="PF01472">
    <property type="entry name" value="PUA"/>
    <property type="match status" value="1"/>
</dbReference>
<comment type="caution">
    <text evidence="2">The sequence shown here is derived from an EMBL/GenBank/DDBJ whole genome shotgun (WGS) entry which is preliminary data.</text>
</comment>
<dbReference type="EMBL" id="RXIL01000048">
    <property type="protein sequence ID" value="RZN70922.1"/>
    <property type="molecule type" value="Genomic_DNA"/>
</dbReference>
<dbReference type="InterPro" id="IPR038250">
    <property type="entry name" value="TGT_C2_sf"/>
</dbReference>
<evidence type="ECO:0000313" key="3">
    <source>
        <dbReference type="Proteomes" id="UP000320766"/>
    </source>
</evidence>
<dbReference type="GO" id="GO:0003723">
    <property type="term" value="F:RNA binding"/>
    <property type="evidence" value="ECO:0007669"/>
    <property type="project" value="InterPro"/>
</dbReference>
<dbReference type="InterPro" id="IPR004521">
    <property type="entry name" value="Uncharacterised_CHP00451"/>
</dbReference>
<sequence length="165" mass="18667">MFYVKLVFHHLRVLKIIRRIADFQFSDGAGEILFPNETKIVFSTTGKPRQMLLNDRRVATLRPKDGFLTLGISGAESLRKNFPYPRFRVCVMSDVSEFIAEGRSVFAKHVVEVDERIRAGDEVIVVNEEDELLGTGKAILSGNEMLLFERGIAVKIRHGNEASED</sequence>
<evidence type="ECO:0000313" key="2">
    <source>
        <dbReference type="EMBL" id="RZN70922.1"/>
    </source>
</evidence>
<proteinExistence type="predicted"/>
<gene>
    <name evidence="2" type="ORF">EF807_02695</name>
</gene>